<evidence type="ECO:0000313" key="3">
    <source>
        <dbReference type="Proteomes" id="UP000639606"/>
    </source>
</evidence>
<dbReference type="AlphaFoldDB" id="A0A918ATC8"/>
<sequence length="95" mass="10853">MKNAGDRHDKWTGGARRGEDGSARRSFRELRQLFRAGRLSWSDVTAEERAALTGEQRSLLQEMESDVLERPDRDDYGSESVRAFRGGLPESGRRR</sequence>
<dbReference type="RefSeq" id="WP_189225493.1">
    <property type="nucleotide sequence ID" value="NZ_BMRG01000010.1"/>
</dbReference>
<gene>
    <name evidence="2" type="ORF">GCM10010185_47370</name>
</gene>
<dbReference type="EMBL" id="BMRG01000010">
    <property type="protein sequence ID" value="GGP68902.1"/>
    <property type="molecule type" value="Genomic_DNA"/>
</dbReference>
<proteinExistence type="predicted"/>
<protein>
    <submittedName>
        <fullName evidence="2">Uncharacterized protein</fullName>
    </submittedName>
</protein>
<feature type="region of interest" description="Disordered" evidence="1">
    <location>
        <begin position="1"/>
        <end position="24"/>
    </location>
</feature>
<evidence type="ECO:0000313" key="2">
    <source>
        <dbReference type="EMBL" id="GGP68902.1"/>
    </source>
</evidence>
<organism evidence="2 3">
    <name type="scientific">Saccharothrix coeruleofusca</name>
    <dbReference type="NCBI Taxonomy" id="33919"/>
    <lineage>
        <taxon>Bacteria</taxon>
        <taxon>Bacillati</taxon>
        <taxon>Actinomycetota</taxon>
        <taxon>Actinomycetes</taxon>
        <taxon>Pseudonocardiales</taxon>
        <taxon>Pseudonocardiaceae</taxon>
        <taxon>Saccharothrix</taxon>
    </lineage>
</organism>
<accession>A0A918ATC8</accession>
<name>A0A918ATC8_9PSEU</name>
<evidence type="ECO:0000256" key="1">
    <source>
        <dbReference type="SAM" id="MobiDB-lite"/>
    </source>
</evidence>
<feature type="compositionally biased region" description="Basic and acidic residues" evidence="1">
    <location>
        <begin position="67"/>
        <end position="76"/>
    </location>
</feature>
<dbReference type="Proteomes" id="UP000639606">
    <property type="component" value="Unassembled WGS sequence"/>
</dbReference>
<comment type="caution">
    <text evidence="2">The sequence shown here is derived from an EMBL/GenBank/DDBJ whole genome shotgun (WGS) entry which is preliminary data.</text>
</comment>
<feature type="region of interest" description="Disordered" evidence="1">
    <location>
        <begin position="55"/>
        <end position="95"/>
    </location>
</feature>
<reference evidence="2" key="2">
    <citation type="submission" date="2020-09" db="EMBL/GenBank/DDBJ databases">
        <authorList>
            <person name="Sun Q."/>
            <person name="Ohkuma M."/>
        </authorList>
    </citation>
    <scope>NUCLEOTIDE SEQUENCE</scope>
    <source>
        <strain evidence="2">JCM 3313</strain>
    </source>
</reference>
<keyword evidence="3" id="KW-1185">Reference proteome</keyword>
<reference evidence="2" key="1">
    <citation type="journal article" date="2014" name="Int. J. Syst. Evol. Microbiol.">
        <title>Complete genome sequence of Corynebacterium casei LMG S-19264T (=DSM 44701T), isolated from a smear-ripened cheese.</title>
        <authorList>
            <consortium name="US DOE Joint Genome Institute (JGI-PGF)"/>
            <person name="Walter F."/>
            <person name="Albersmeier A."/>
            <person name="Kalinowski J."/>
            <person name="Ruckert C."/>
        </authorList>
    </citation>
    <scope>NUCLEOTIDE SEQUENCE</scope>
    <source>
        <strain evidence="2">JCM 3313</strain>
    </source>
</reference>